<evidence type="ECO:0000256" key="15">
    <source>
        <dbReference type="SAM" id="MobiDB-lite"/>
    </source>
</evidence>
<dbReference type="PROSITE" id="PS50862">
    <property type="entry name" value="AA_TRNA_LIGASE_II"/>
    <property type="match status" value="1"/>
</dbReference>
<dbReference type="InterPro" id="IPR002313">
    <property type="entry name" value="Lys-tRNA-ligase_II"/>
</dbReference>
<keyword evidence="18" id="KW-1185">Reference proteome</keyword>
<gene>
    <name evidence="13 17" type="primary">lysS</name>
    <name evidence="17" type="ORF">EWM63_29680</name>
</gene>
<keyword evidence="7 13" id="KW-0547">Nucleotide-binding</keyword>
<dbReference type="GO" id="GO:0004824">
    <property type="term" value="F:lysine-tRNA ligase activity"/>
    <property type="evidence" value="ECO:0007669"/>
    <property type="project" value="UniProtKB-UniRule"/>
</dbReference>
<comment type="similarity">
    <text evidence="2 13">Belongs to the class-II aminoacyl-tRNA synthetase family.</text>
</comment>
<dbReference type="GO" id="GO:0000287">
    <property type="term" value="F:magnesium ion binding"/>
    <property type="evidence" value="ECO:0007669"/>
    <property type="project" value="UniProtKB-UniRule"/>
</dbReference>
<dbReference type="CDD" id="cd04322">
    <property type="entry name" value="LysRS_N"/>
    <property type="match status" value="1"/>
</dbReference>
<feature type="binding site" evidence="13">
    <location>
        <position position="430"/>
    </location>
    <ligand>
        <name>Mg(2+)</name>
        <dbReference type="ChEBI" id="CHEBI:18420"/>
        <label>2</label>
    </ligand>
</feature>
<dbReference type="RefSeq" id="WP_130189735.1">
    <property type="nucleotide sequence ID" value="NZ_CP035913.1"/>
</dbReference>
<evidence type="ECO:0000256" key="6">
    <source>
        <dbReference type="ARBA" id="ARBA00022723"/>
    </source>
</evidence>
<evidence type="ECO:0000256" key="1">
    <source>
        <dbReference type="ARBA" id="ARBA00004496"/>
    </source>
</evidence>
<dbReference type="InterPro" id="IPR012340">
    <property type="entry name" value="NA-bd_OB-fold"/>
</dbReference>
<dbReference type="Gene3D" id="3.30.930.10">
    <property type="entry name" value="Bira Bifunctional Protein, Domain 2"/>
    <property type="match status" value="1"/>
</dbReference>
<feature type="domain" description="Aminoacyl-transfer RNA synthetases class-II family profile" evidence="16">
    <location>
        <begin position="192"/>
        <end position="507"/>
    </location>
</feature>
<evidence type="ECO:0000256" key="2">
    <source>
        <dbReference type="ARBA" id="ARBA00008226"/>
    </source>
</evidence>
<dbReference type="HAMAP" id="MF_00252">
    <property type="entry name" value="Lys_tRNA_synth_class2"/>
    <property type="match status" value="1"/>
</dbReference>
<dbReference type="PRINTS" id="PR00982">
    <property type="entry name" value="TRNASYNTHLYS"/>
</dbReference>
<evidence type="ECO:0000256" key="4">
    <source>
        <dbReference type="ARBA" id="ARBA00022490"/>
    </source>
</evidence>
<dbReference type="InterPro" id="IPR006195">
    <property type="entry name" value="aa-tRNA-synth_II"/>
</dbReference>
<dbReference type="NCBIfam" id="NF001756">
    <property type="entry name" value="PRK00484.1"/>
    <property type="match status" value="1"/>
</dbReference>
<dbReference type="CDD" id="cd00775">
    <property type="entry name" value="LysRS_core"/>
    <property type="match status" value="1"/>
</dbReference>
<dbReference type="SUPFAM" id="SSF55681">
    <property type="entry name" value="Class II aaRS and biotin synthetases"/>
    <property type="match status" value="1"/>
</dbReference>
<keyword evidence="9 13" id="KW-0460">Magnesium</keyword>
<reference evidence="17 18" key="1">
    <citation type="submission" date="2019-02" db="EMBL/GenBank/DDBJ databases">
        <title>Draft Genome Sequences of Six Type Strains of the Genus Massilia.</title>
        <authorList>
            <person name="Miess H."/>
            <person name="Frediansyhah A."/>
            <person name="Gross H."/>
        </authorList>
    </citation>
    <scope>NUCLEOTIDE SEQUENCE [LARGE SCALE GENOMIC DNA]</scope>
    <source>
        <strain evidence="17 18">DSM 17473</strain>
    </source>
</reference>
<evidence type="ECO:0000313" key="17">
    <source>
        <dbReference type="EMBL" id="QBE66628.1"/>
    </source>
</evidence>
<dbReference type="InterPro" id="IPR018149">
    <property type="entry name" value="Lys-tRNA-synth_II_C"/>
</dbReference>
<evidence type="ECO:0000313" key="18">
    <source>
        <dbReference type="Proteomes" id="UP000290637"/>
    </source>
</evidence>
<keyword evidence="10 13" id="KW-0648">Protein biosynthesis</keyword>
<keyword evidence="8 13" id="KW-0067">ATP-binding</keyword>
<dbReference type="GO" id="GO:0006430">
    <property type="term" value="P:lysyl-tRNA aminoacylation"/>
    <property type="evidence" value="ECO:0007669"/>
    <property type="project" value="UniProtKB-UniRule"/>
</dbReference>
<dbReference type="AlphaFoldDB" id="A0A4P6L6Q1"/>
<dbReference type="KEGG" id="plue:EWM63_29680"/>
<evidence type="ECO:0000256" key="13">
    <source>
        <dbReference type="HAMAP-Rule" id="MF_00252"/>
    </source>
</evidence>
<dbReference type="InterPro" id="IPR004365">
    <property type="entry name" value="NA-bd_OB_tRNA"/>
</dbReference>
<feature type="binding site" evidence="13">
    <location>
        <position position="423"/>
    </location>
    <ligand>
        <name>Mg(2+)</name>
        <dbReference type="ChEBI" id="CHEBI:18420"/>
        <label>1</label>
    </ligand>
</feature>
<dbReference type="Gene3D" id="2.40.50.140">
    <property type="entry name" value="Nucleic acid-binding proteins"/>
    <property type="match status" value="1"/>
</dbReference>
<evidence type="ECO:0000259" key="16">
    <source>
        <dbReference type="PROSITE" id="PS50862"/>
    </source>
</evidence>
<comment type="cofactor">
    <cofactor evidence="13 14">
        <name>Mg(2+)</name>
        <dbReference type="ChEBI" id="CHEBI:18420"/>
    </cofactor>
    <text evidence="13 14">Binds 3 Mg(2+) ions per subunit.</text>
</comment>
<accession>A0A4P6L6Q1</accession>
<evidence type="ECO:0000256" key="8">
    <source>
        <dbReference type="ARBA" id="ARBA00022840"/>
    </source>
</evidence>
<sequence>MTTENQAEPQDQAPGLDDNKIIAERRAKLAAIREQGIAFPNDFRPEHKAADLQAQYAGKSREELEAEPVPVVLAGRMMLKREAGKKAAFATLQDSSGKACDGRIQIYATLDATGEAAMEALRTYDLGDILGVKGTLFKTKTDELTVKVSELRLITKSLRPLPDKFHGLADQETKYRQRYVDLIMNEDTRRTFKARTAAISSIRRFMQENEFMEVETPMLHTIPGGAAAKPFITHHNALDMQMFLRIAPELYLKRLVVGGFDRVFEINRNFRNEGVSIRHNPEFTMMEFYAAYTDYQWIMNFTEAVIRQAAVDAHGSAVLTYGGRELDLSKPFHRLTIVGAINKFAPHYTNEQLDDAEFIKAELKKFGVKPHAHSGLGALQLALFEETAEAQLWEPTFIIDYPEEVSPLARASDTRKGITERFELFMVGREIANGFSELNDAEDQSARFLAQVAAKEAGDDEAMFYDADYIRALEYGMPPAGGCGIGIDRLIMLLTDSPNIRDVLLFPHLRKED</sequence>
<dbReference type="GO" id="GO:0000049">
    <property type="term" value="F:tRNA binding"/>
    <property type="evidence" value="ECO:0007669"/>
    <property type="project" value="TreeGrafter"/>
</dbReference>
<organism evidence="17 18">
    <name type="scientific">Pseudoduganella lutea</name>
    <dbReference type="NCBI Taxonomy" id="321985"/>
    <lineage>
        <taxon>Bacteria</taxon>
        <taxon>Pseudomonadati</taxon>
        <taxon>Pseudomonadota</taxon>
        <taxon>Betaproteobacteria</taxon>
        <taxon>Burkholderiales</taxon>
        <taxon>Oxalobacteraceae</taxon>
        <taxon>Telluria group</taxon>
        <taxon>Pseudoduganella</taxon>
    </lineage>
</organism>
<dbReference type="Pfam" id="PF00152">
    <property type="entry name" value="tRNA-synt_2"/>
    <property type="match status" value="1"/>
</dbReference>
<dbReference type="GO" id="GO:0042803">
    <property type="term" value="F:protein homodimerization activity"/>
    <property type="evidence" value="ECO:0007669"/>
    <property type="project" value="UniProtKB-ARBA"/>
</dbReference>
<keyword evidence="4 13" id="KW-0963">Cytoplasm</keyword>
<feature type="region of interest" description="Disordered" evidence="15">
    <location>
        <begin position="1"/>
        <end position="20"/>
    </location>
</feature>
<dbReference type="SUPFAM" id="SSF50249">
    <property type="entry name" value="Nucleic acid-binding proteins"/>
    <property type="match status" value="1"/>
</dbReference>
<name>A0A4P6L6Q1_9BURK</name>
<evidence type="ECO:0000256" key="10">
    <source>
        <dbReference type="ARBA" id="ARBA00022917"/>
    </source>
</evidence>
<evidence type="ECO:0000256" key="12">
    <source>
        <dbReference type="ARBA" id="ARBA00048573"/>
    </source>
</evidence>
<comment type="subunit">
    <text evidence="3 13">Homodimer.</text>
</comment>
<dbReference type="OrthoDB" id="9801152at2"/>
<comment type="catalytic activity">
    <reaction evidence="12 13 14">
        <text>tRNA(Lys) + L-lysine + ATP = L-lysyl-tRNA(Lys) + AMP + diphosphate</text>
        <dbReference type="Rhea" id="RHEA:20792"/>
        <dbReference type="Rhea" id="RHEA-COMP:9696"/>
        <dbReference type="Rhea" id="RHEA-COMP:9697"/>
        <dbReference type="ChEBI" id="CHEBI:30616"/>
        <dbReference type="ChEBI" id="CHEBI:32551"/>
        <dbReference type="ChEBI" id="CHEBI:33019"/>
        <dbReference type="ChEBI" id="CHEBI:78442"/>
        <dbReference type="ChEBI" id="CHEBI:78529"/>
        <dbReference type="ChEBI" id="CHEBI:456215"/>
        <dbReference type="EC" id="6.1.1.6"/>
    </reaction>
</comment>
<dbReference type="Pfam" id="PF01336">
    <property type="entry name" value="tRNA_anti-codon"/>
    <property type="match status" value="1"/>
</dbReference>
<dbReference type="FunFam" id="3.30.930.10:FF:000001">
    <property type="entry name" value="Lysine--tRNA ligase"/>
    <property type="match status" value="1"/>
</dbReference>
<proteinExistence type="inferred from homology"/>
<dbReference type="InterPro" id="IPR045864">
    <property type="entry name" value="aa-tRNA-synth_II/BPL/LPL"/>
</dbReference>
<keyword evidence="6 13" id="KW-0479">Metal-binding</keyword>
<evidence type="ECO:0000256" key="9">
    <source>
        <dbReference type="ARBA" id="ARBA00022842"/>
    </source>
</evidence>
<dbReference type="InterPro" id="IPR004364">
    <property type="entry name" value="Aa-tRNA-synt_II"/>
</dbReference>
<dbReference type="EMBL" id="CP035913">
    <property type="protein sequence ID" value="QBE66628.1"/>
    <property type="molecule type" value="Genomic_DNA"/>
</dbReference>
<dbReference type="EC" id="6.1.1.6" evidence="13"/>
<dbReference type="PANTHER" id="PTHR42918:SF15">
    <property type="entry name" value="LYSINE--TRNA LIGASE, CHLOROPLASTIC_MITOCHONDRIAL"/>
    <property type="match status" value="1"/>
</dbReference>
<evidence type="ECO:0000256" key="11">
    <source>
        <dbReference type="ARBA" id="ARBA00023146"/>
    </source>
</evidence>
<dbReference type="GO" id="GO:0005829">
    <property type="term" value="C:cytosol"/>
    <property type="evidence" value="ECO:0007669"/>
    <property type="project" value="UniProtKB-ARBA"/>
</dbReference>
<dbReference type="PANTHER" id="PTHR42918">
    <property type="entry name" value="LYSYL-TRNA SYNTHETASE"/>
    <property type="match status" value="1"/>
</dbReference>
<dbReference type="InterPro" id="IPR044136">
    <property type="entry name" value="Lys-tRNA-ligase_II_N"/>
</dbReference>
<evidence type="ECO:0000256" key="14">
    <source>
        <dbReference type="RuleBase" id="RU000336"/>
    </source>
</evidence>
<comment type="subcellular location">
    <subcellularLocation>
        <location evidence="1 13">Cytoplasm</location>
    </subcellularLocation>
</comment>
<dbReference type="FunFam" id="2.40.50.140:FF:000024">
    <property type="entry name" value="Lysine--tRNA ligase"/>
    <property type="match status" value="1"/>
</dbReference>
<evidence type="ECO:0000256" key="7">
    <source>
        <dbReference type="ARBA" id="ARBA00022741"/>
    </source>
</evidence>
<feature type="binding site" evidence="13">
    <location>
        <position position="430"/>
    </location>
    <ligand>
        <name>Mg(2+)</name>
        <dbReference type="ChEBI" id="CHEBI:18420"/>
        <label>1</label>
    </ligand>
</feature>
<dbReference type="Proteomes" id="UP000290637">
    <property type="component" value="Chromosome"/>
</dbReference>
<evidence type="ECO:0000256" key="3">
    <source>
        <dbReference type="ARBA" id="ARBA00011738"/>
    </source>
</evidence>
<keyword evidence="11 13" id="KW-0030">Aminoacyl-tRNA synthetase</keyword>
<protein>
    <recommendedName>
        <fullName evidence="13">Lysine--tRNA ligase</fullName>
        <ecNumber evidence="13">6.1.1.6</ecNumber>
    </recommendedName>
    <alternativeName>
        <fullName evidence="13">Lysyl-tRNA synthetase</fullName>
        <shortName evidence="13">LysRS</shortName>
    </alternativeName>
</protein>
<evidence type="ECO:0000256" key="5">
    <source>
        <dbReference type="ARBA" id="ARBA00022598"/>
    </source>
</evidence>
<dbReference type="NCBIfam" id="TIGR00499">
    <property type="entry name" value="lysS_bact"/>
    <property type="match status" value="1"/>
</dbReference>
<dbReference type="GO" id="GO:0005524">
    <property type="term" value="F:ATP binding"/>
    <property type="evidence" value="ECO:0007669"/>
    <property type="project" value="UniProtKB-UniRule"/>
</dbReference>
<keyword evidence="5 13" id="KW-0436">Ligase</keyword>